<keyword evidence="5 7" id="KW-1133">Transmembrane helix</keyword>
<evidence type="ECO:0000256" key="5">
    <source>
        <dbReference type="ARBA" id="ARBA00022989"/>
    </source>
</evidence>
<evidence type="ECO:0000313" key="10">
    <source>
        <dbReference type="Proteomes" id="UP000309676"/>
    </source>
</evidence>
<evidence type="ECO:0000313" key="9">
    <source>
        <dbReference type="EMBL" id="TLS53502.1"/>
    </source>
</evidence>
<name>A0A5R9GAL7_9BACL</name>
<keyword evidence="6 7" id="KW-0472">Membrane</keyword>
<feature type="transmembrane region" description="Helical" evidence="7">
    <location>
        <begin position="41"/>
        <end position="67"/>
    </location>
</feature>
<evidence type="ECO:0000256" key="1">
    <source>
        <dbReference type="ARBA" id="ARBA00004651"/>
    </source>
</evidence>
<dbReference type="EMBL" id="VCIW01000002">
    <property type="protein sequence ID" value="TLS53502.1"/>
    <property type="molecule type" value="Genomic_DNA"/>
</dbReference>
<evidence type="ECO:0000256" key="3">
    <source>
        <dbReference type="ARBA" id="ARBA00022475"/>
    </source>
</evidence>
<dbReference type="RefSeq" id="WP_138192820.1">
    <property type="nucleotide sequence ID" value="NZ_VCIW01000002.1"/>
</dbReference>
<protein>
    <submittedName>
        <fullName evidence="9">Sugar ABC transporter permease</fullName>
    </submittedName>
</protein>
<dbReference type="Proteomes" id="UP000309676">
    <property type="component" value="Unassembled WGS sequence"/>
</dbReference>
<sequence>MRKTEPSRLGANGGDAAVRPRPSPLGWIRDEFRHMRKNRELLLLALPGIVFKFVIAYLPMVGLILAFKYYRYDQGIFGSKWVGLQNFEFLFKAQDAIRIIRNTLLYNFTYIILGTVAALLLALLMNELTGRLIKIYQTTLFLPFFISMVLVGYIGNAFLDFENGYLNTMLAWFGLEPRSWYLETTPWIFLLPLASLWKGIGFSTLVYYAGITGISTEYYEAAKLDGATRVQMMTRITLPLLKPLVVILFILGLGNIFRGDFGLHYFLPNNVGMNFPTTDVIDTYVYRALTKLADINSAAAVGFLQSVVGLITVVSANALVRRIDKDSALF</sequence>
<evidence type="ECO:0000256" key="4">
    <source>
        <dbReference type="ARBA" id="ARBA00022692"/>
    </source>
</evidence>
<dbReference type="AlphaFoldDB" id="A0A5R9GAL7"/>
<dbReference type="PROSITE" id="PS50928">
    <property type="entry name" value="ABC_TM1"/>
    <property type="match status" value="1"/>
</dbReference>
<dbReference type="CDD" id="cd06261">
    <property type="entry name" value="TM_PBP2"/>
    <property type="match status" value="1"/>
</dbReference>
<feature type="transmembrane region" description="Helical" evidence="7">
    <location>
        <begin position="140"/>
        <end position="159"/>
    </location>
</feature>
<feature type="domain" description="ABC transmembrane type-1" evidence="8">
    <location>
        <begin position="100"/>
        <end position="316"/>
    </location>
</feature>
<dbReference type="Pfam" id="PF00528">
    <property type="entry name" value="BPD_transp_1"/>
    <property type="match status" value="1"/>
</dbReference>
<keyword evidence="3" id="KW-1003">Cell membrane</keyword>
<feature type="transmembrane region" description="Helical" evidence="7">
    <location>
        <begin position="298"/>
        <end position="320"/>
    </location>
</feature>
<dbReference type="InterPro" id="IPR051393">
    <property type="entry name" value="ABC_transporter_permease"/>
</dbReference>
<evidence type="ECO:0000259" key="8">
    <source>
        <dbReference type="PROSITE" id="PS50928"/>
    </source>
</evidence>
<evidence type="ECO:0000256" key="7">
    <source>
        <dbReference type="RuleBase" id="RU363032"/>
    </source>
</evidence>
<feature type="transmembrane region" description="Helical" evidence="7">
    <location>
        <begin position="239"/>
        <end position="257"/>
    </location>
</feature>
<dbReference type="SUPFAM" id="SSF161098">
    <property type="entry name" value="MetI-like"/>
    <property type="match status" value="1"/>
</dbReference>
<keyword evidence="4 7" id="KW-0812">Transmembrane</keyword>
<keyword evidence="10" id="KW-1185">Reference proteome</keyword>
<proteinExistence type="inferred from homology"/>
<reference evidence="9 10" key="1">
    <citation type="submission" date="2019-05" db="EMBL/GenBank/DDBJ databases">
        <authorList>
            <person name="Narsing Rao M.P."/>
            <person name="Li W.J."/>
        </authorList>
    </citation>
    <scope>NUCLEOTIDE SEQUENCE [LARGE SCALE GENOMIC DNA]</scope>
    <source>
        <strain evidence="9 10">SYSU_K30003</strain>
    </source>
</reference>
<evidence type="ECO:0000256" key="2">
    <source>
        <dbReference type="ARBA" id="ARBA00022448"/>
    </source>
</evidence>
<keyword evidence="2 7" id="KW-0813">Transport</keyword>
<organism evidence="9 10">
    <name type="scientific">Paenibacillus antri</name>
    <dbReference type="NCBI Taxonomy" id="2582848"/>
    <lineage>
        <taxon>Bacteria</taxon>
        <taxon>Bacillati</taxon>
        <taxon>Bacillota</taxon>
        <taxon>Bacilli</taxon>
        <taxon>Bacillales</taxon>
        <taxon>Paenibacillaceae</taxon>
        <taxon>Paenibacillus</taxon>
    </lineage>
</organism>
<feature type="transmembrane region" description="Helical" evidence="7">
    <location>
        <begin position="187"/>
        <end position="209"/>
    </location>
</feature>
<dbReference type="InterPro" id="IPR035906">
    <property type="entry name" value="MetI-like_sf"/>
</dbReference>
<comment type="caution">
    <text evidence="9">The sequence shown here is derived from an EMBL/GenBank/DDBJ whole genome shotgun (WGS) entry which is preliminary data.</text>
</comment>
<comment type="subcellular location">
    <subcellularLocation>
        <location evidence="1 7">Cell membrane</location>
        <topology evidence="1 7">Multi-pass membrane protein</topology>
    </subcellularLocation>
</comment>
<comment type="similarity">
    <text evidence="7">Belongs to the binding-protein-dependent transport system permease family.</text>
</comment>
<dbReference type="GO" id="GO:0005886">
    <property type="term" value="C:plasma membrane"/>
    <property type="evidence" value="ECO:0007669"/>
    <property type="project" value="UniProtKB-SubCell"/>
</dbReference>
<dbReference type="GO" id="GO:0055085">
    <property type="term" value="P:transmembrane transport"/>
    <property type="evidence" value="ECO:0007669"/>
    <property type="project" value="InterPro"/>
</dbReference>
<evidence type="ECO:0000256" key="6">
    <source>
        <dbReference type="ARBA" id="ARBA00023136"/>
    </source>
</evidence>
<dbReference type="OrthoDB" id="9785836at2"/>
<dbReference type="PANTHER" id="PTHR30193:SF44">
    <property type="entry name" value="LACTOSE TRANSPORT SYSTEM PERMEASE PROTEIN LACF"/>
    <property type="match status" value="1"/>
</dbReference>
<dbReference type="PANTHER" id="PTHR30193">
    <property type="entry name" value="ABC TRANSPORTER PERMEASE PROTEIN"/>
    <property type="match status" value="1"/>
</dbReference>
<gene>
    <name evidence="9" type="ORF">FE782_04320</name>
</gene>
<accession>A0A5R9GAL7</accession>
<feature type="transmembrane region" description="Helical" evidence="7">
    <location>
        <begin position="108"/>
        <end position="128"/>
    </location>
</feature>
<dbReference type="InterPro" id="IPR000515">
    <property type="entry name" value="MetI-like"/>
</dbReference>
<dbReference type="Gene3D" id="1.10.3720.10">
    <property type="entry name" value="MetI-like"/>
    <property type="match status" value="1"/>
</dbReference>